<keyword evidence="7" id="KW-1185">Reference proteome</keyword>
<dbReference type="RefSeq" id="WP_148404274.1">
    <property type="nucleotide sequence ID" value="NZ_VSKK01000003.1"/>
</dbReference>
<accession>A0A5D0R5V9</accession>
<dbReference type="Pfam" id="PF01734">
    <property type="entry name" value="Patatin"/>
    <property type="match status" value="1"/>
</dbReference>
<comment type="caution">
    <text evidence="6">The sequence shown here is derived from an EMBL/GenBank/DDBJ whole genome shotgun (WGS) entry which is preliminary data.</text>
</comment>
<dbReference type="InterPro" id="IPR016035">
    <property type="entry name" value="Acyl_Trfase/lysoPLipase"/>
</dbReference>
<dbReference type="SUPFAM" id="SSF52151">
    <property type="entry name" value="FabD/lysophospholipase-like"/>
    <property type="match status" value="1"/>
</dbReference>
<evidence type="ECO:0000256" key="2">
    <source>
        <dbReference type="ARBA" id="ARBA00022963"/>
    </source>
</evidence>
<keyword evidence="2 4" id="KW-0442">Lipid degradation</keyword>
<dbReference type="OrthoDB" id="9807112at2"/>
<feature type="short sequence motif" description="GXSXG" evidence="4">
    <location>
        <begin position="53"/>
        <end position="57"/>
    </location>
</feature>
<protein>
    <submittedName>
        <fullName evidence="6">Patatin</fullName>
    </submittedName>
</protein>
<evidence type="ECO:0000313" key="6">
    <source>
        <dbReference type="EMBL" id="TYB76295.1"/>
    </source>
</evidence>
<feature type="active site" description="Proton acceptor" evidence="4">
    <location>
        <position position="206"/>
    </location>
</feature>
<dbReference type="PROSITE" id="PS51635">
    <property type="entry name" value="PNPLA"/>
    <property type="match status" value="1"/>
</dbReference>
<dbReference type="PANTHER" id="PTHR24185">
    <property type="entry name" value="CALCIUM-INDEPENDENT PHOSPHOLIPASE A2-GAMMA"/>
    <property type="match status" value="1"/>
</dbReference>
<dbReference type="AlphaFoldDB" id="A0A5D0R5V9"/>
<name>A0A5D0R5V9_9FLAO</name>
<organism evidence="6 7">
    <name type="scientific">Bizionia myxarmorum</name>
    <dbReference type="NCBI Taxonomy" id="291186"/>
    <lineage>
        <taxon>Bacteria</taxon>
        <taxon>Pseudomonadati</taxon>
        <taxon>Bacteroidota</taxon>
        <taxon>Flavobacteriia</taxon>
        <taxon>Flavobacteriales</taxon>
        <taxon>Flavobacteriaceae</taxon>
        <taxon>Bizionia</taxon>
    </lineage>
</organism>
<dbReference type="EMBL" id="VSKK01000003">
    <property type="protein sequence ID" value="TYB76295.1"/>
    <property type="molecule type" value="Genomic_DNA"/>
</dbReference>
<feature type="short sequence motif" description="GXGXXG" evidence="4">
    <location>
        <begin position="14"/>
        <end position="19"/>
    </location>
</feature>
<dbReference type="GO" id="GO:0004620">
    <property type="term" value="F:phospholipase activity"/>
    <property type="evidence" value="ECO:0007669"/>
    <property type="project" value="TreeGrafter"/>
</dbReference>
<dbReference type="GO" id="GO:0016042">
    <property type="term" value="P:lipid catabolic process"/>
    <property type="evidence" value="ECO:0007669"/>
    <property type="project" value="UniProtKB-UniRule"/>
</dbReference>
<feature type="domain" description="PNPLA" evidence="5">
    <location>
        <begin position="10"/>
        <end position="220"/>
    </location>
</feature>
<dbReference type="GO" id="GO:0016020">
    <property type="term" value="C:membrane"/>
    <property type="evidence" value="ECO:0007669"/>
    <property type="project" value="TreeGrafter"/>
</dbReference>
<reference evidence="6 7" key="1">
    <citation type="submission" date="2019-08" db="EMBL/GenBank/DDBJ databases">
        <title>Genomes of Antarctic Bizionia species.</title>
        <authorList>
            <person name="Bowman J.P."/>
        </authorList>
    </citation>
    <scope>NUCLEOTIDE SEQUENCE [LARGE SCALE GENOMIC DNA]</scope>
    <source>
        <strain evidence="6 7">ADA-4</strain>
    </source>
</reference>
<keyword evidence="3 4" id="KW-0443">Lipid metabolism</keyword>
<evidence type="ECO:0000256" key="4">
    <source>
        <dbReference type="PROSITE-ProRule" id="PRU01161"/>
    </source>
</evidence>
<evidence type="ECO:0000313" key="7">
    <source>
        <dbReference type="Proteomes" id="UP000323720"/>
    </source>
</evidence>
<dbReference type="Proteomes" id="UP000323720">
    <property type="component" value="Unassembled WGS sequence"/>
</dbReference>
<evidence type="ECO:0000256" key="1">
    <source>
        <dbReference type="ARBA" id="ARBA00022801"/>
    </source>
</evidence>
<dbReference type="PANTHER" id="PTHR24185:SF1">
    <property type="entry name" value="CALCIUM-INDEPENDENT PHOSPHOLIPASE A2-GAMMA"/>
    <property type="match status" value="1"/>
</dbReference>
<dbReference type="Gene3D" id="3.40.1090.10">
    <property type="entry name" value="Cytosolic phospholipase A2 catalytic domain"/>
    <property type="match status" value="1"/>
</dbReference>
<feature type="short sequence motif" description="DGA/G" evidence="4">
    <location>
        <begin position="206"/>
        <end position="208"/>
    </location>
</feature>
<keyword evidence="1 4" id="KW-0378">Hydrolase</keyword>
<dbReference type="InterPro" id="IPR002641">
    <property type="entry name" value="PNPLA_dom"/>
</dbReference>
<dbReference type="GO" id="GO:0006631">
    <property type="term" value="P:fatty acid metabolic process"/>
    <property type="evidence" value="ECO:0007669"/>
    <property type="project" value="TreeGrafter"/>
</dbReference>
<gene>
    <name evidence="6" type="ORF">ES674_11945</name>
</gene>
<proteinExistence type="predicted"/>
<evidence type="ECO:0000256" key="3">
    <source>
        <dbReference type="ARBA" id="ARBA00023098"/>
    </source>
</evidence>
<evidence type="ECO:0000259" key="5">
    <source>
        <dbReference type="PROSITE" id="PS51635"/>
    </source>
</evidence>
<sequence>MNKNKPKRILALDGGGIRGALTLGFLEKIEEIVREKENNPKLKLCDYFDLIGGTSTGAIIAAGLSIGMSASEIKDLYLNIGDKIFGKKRSWLLNPFKRYKAKFDYKPLDEELKKVFGDISIGSNKIKTGLCIITKRADTLSTWPIINHPNGKFFNELKDKNNNVIGRANKDILLREAVRASAAAPSYFIPQTIKVKNHTEFGTFIDGGISLANNPSLQLFLVATLSEFPYKWKTGEDNISLISIGTGTHKKKYNAKKVAKKGLLGWAKMIPELFMEDANYLNQTILQYLSNSPTPRIIDSEILDLKNDLVTEKPALHYLRYNVMLDNDELNNLGFKFKKNEIESLHEMSESKNKEVLYKIGSEAANRYINPVHIK</sequence>
<feature type="active site" description="Nucleophile" evidence="4">
    <location>
        <position position="55"/>
    </location>
</feature>